<dbReference type="CDD" id="cd00413">
    <property type="entry name" value="Glyco_hydrolase_16"/>
    <property type="match status" value="1"/>
</dbReference>
<name>A0AB33JXW2_9ACTN</name>
<sequence length="326" mass="34839">MSQPRRTRRHRAWSVLTLPVLLGVLTACSSGPASGGGDGAGTTTATGGSATSASPSPSVPTGPPGTLFDSFHYTGPTDPALTAHGWEVRSGEGGPGIKDTWSADGASFPADTTAQGGRTLQLQASTDGTRKGTKQVEIQSTGTKLFNGTYAARVYLSDKPAGGKNGDHVVQSYFPISPSDDSANYSELDYEYMPNGGWGAPGPQLDTTSWFKADPVDRATKPHKQHFEGWHVMMVTAVDGKATYSMDGKELFTSTGKYVPREKMDVHFSNWFVDLLPSLGGQRTWNMKINWFYYKDAAAVPYADVQKTVDGFYGAGTDFVDTLAKP</sequence>
<dbReference type="RefSeq" id="WP_407987685.1">
    <property type="nucleotide sequence ID" value="NZ_AP035881.2"/>
</dbReference>
<keyword evidence="2" id="KW-0732">Signal</keyword>
<dbReference type="Gene3D" id="2.60.120.200">
    <property type="match status" value="1"/>
</dbReference>
<proteinExistence type="predicted"/>
<gene>
    <name evidence="3" type="ORF">KCMC57_15250</name>
</gene>
<feature type="chain" id="PRO_5044240475" description="Hydrolase" evidence="2">
    <location>
        <begin position="36"/>
        <end position="326"/>
    </location>
</feature>
<dbReference type="InterPro" id="IPR013320">
    <property type="entry name" value="ConA-like_dom_sf"/>
</dbReference>
<accession>A0AB33JXW2</accession>
<evidence type="ECO:0000313" key="3">
    <source>
        <dbReference type="EMBL" id="BFP45157.1"/>
    </source>
</evidence>
<organism evidence="3">
    <name type="scientific">Kitasatospora sp. CMC57</name>
    <dbReference type="NCBI Taxonomy" id="3231513"/>
    <lineage>
        <taxon>Bacteria</taxon>
        <taxon>Bacillati</taxon>
        <taxon>Actinomycetota</taxon>
        <taxon>Actinomycetes</taxon>
        <taxon>Kitasatosporales</taxon>
        <taxon>Streptomycetaceae</taxon>
        <taxon>Kitasatospora</taxon>
    </lineage>
</organism>
<dbReference type="SUPFAM" id="SSF49899">
    <property type="entry name" value="Concanavalin A-like lectins/glucanases"/>
    <property type="match status" value="1"/>
</dbReference>
<feature type="region of interest" description="Disordered" evidence="1">
    <location>
        <begin position="31"/>
        <end position="67"/>
    </location>
</feature>
<feature type="compositionally biased region" description="Low complexity" evidence="1">
    <location>
        <begin position="41"/>
        <end position="56"/>
    </location>
</feature>
<dbReference type="AlphaFoldDB" id="A0AB33JXW2"/>
<evidence type="ECO:0000256" key="2">
    <source>
        <dbReference type="SAM" id="SignalP"/>
    </source>
</evidence>
<evidence type="ECO:0000256" key="1">
    <source>
        <dbReference type="SAM" id="MobiDB-lite"/>
    </source>
</evidence>
<feature type="signal peptide" evidence="2">
    <location>
        <begin position="1"/>
        <end position="35"/>
    </location>
</feature>
<dbReference type="PROSITE" id="PS51257">
    <property type="entry name" value="PROKAR_LIPOPROTEIN"/>
    <property type="match status" value="1"/>
</dbReference>
<dbReference type="EMBL" id="AP035881">
    <property type="protein sequence ID" value="BFP45157.1"/>
    <property type="molecule type" value="Genomic_DNA"/>
</dbReference>
<protein>
    <recommendedName>
        <fullName evidence="4">Hydrolase</fullName>
    </recommendedName>
</protein>
<evidence type="ECO:0008006" key="4">
    <source>
        <dbReference type="Google" id="ProtNLM"/>
    </source>
</evidence>
<reference evidence="3" key="1">
    <citation type="submission" date="2024-07" db="EMBL/GenBank/DDBJ databases">
        <title>Complete genome sequences of cellulolytic bacteria, Kitasatospora sp. CMC57 and Streptomyces sp. CMC78, isolated from Japanese agricultural soil.</title>
        <authorList>
            <person name="Hashimoto T."/>
            <person name="Ito M."/>
            <person name="Iwamoto M."/>
            <person name="Fukahori D."/>
            <person name="Shoda T."/>
            <person name="Sakoda M."/>
            <person name="Morohoshi T."/>
            <person name="Mitsuboshi M."/>
            <person name="Nishizawa T."/>
        </authorList>
    </citation>
    <scope>NUCLEOTIDE SEQUENCE</scope>
    <source>
        <strain evidence="3">CMC57</strain>
    </source>
</reference>